<dbReference type="STRING" id="797209.GCA_000376445_02793"/>
<dbReference type="PATRIC" id="fig|797209.4.peg.1958"/>
<dbReference type="Gene3D" id="3.10.20.30">
    <property type="match status" value="1"/>
</dbReference>
<reference evidence="2" key="2">
    <citation type="submission" date="2016-11" db="EMBL/GenBank/DDBJ databases">
        <authorList>
            <person name="Jaros S."/>
            <person name="Januszkiewicz K."/>
            <person name="Wedrychowicz H."/>
        </authorList>
    </citation>
    <scope>NUCLEOTIDE SEQUENCE [LARGE SCALE GENOMIC DNA]</scope>
    <source>
        <strain evidence="2">DX253</strain>
    </source>
</reference>
<dbReference type="Proteomes" id="UP000184203">
    <property type="component" value="Unassembled WGS sequence"/>
</dbReference>
<protein>
    <recommendedName>
        <fullName evidence="5">MoaD/ThiS family protein</fullName>
    </recommendedName>
</protein>
<dbReference type="OrthoDB" id="269145at2157"/>
<dbReference type="InterPro" id="IPR016155">
    <property type="entry name" value="Mopterin_synth/thiamin_S_b"/>
</dbReference>
<dbReference type="SUPFAM" id="SSF54285">
    <property type="entry name" value="MoaD/ThiS"/>
    <property type="match status" value="1"/>
</dbReference>
<evidence type="ECO:0000313" key="2">
    <source>
        <dbReference type="EMBL" id="SHK79562.1"/>
    </source>
</evidence>
<proteinExistence type="predicted"/>
<evidence type="ECO:0008006" key="5">
    <source>
        <dbReference type="Google" id="ProtNLM"/>
    </source>
</evidence>
<dbReference type="EMBL" id="AEMG01000009">
    <property type="protein sequence ID" value="EFW91803.1"/>
    <property type="molecule type" value="Genomic_DNA"/>
</dbReference>
<evidence type="ECO:0000313" key="3">
    <source>
        <dbReference type="Proteomes" id="UP000003751"/>
    </source>
</evidence>
<organism evidence="1 3">
    <name type="scientific">Haladaptatus paucihalophilus DX253</name>
    <dbReference type="NCBI Taxonomy" id="797209"/>
    <lineage>
        <taxon>Archaea</taxon>
        <taxon>Methanobacteriati</taxon>
        <taxon>Methanobacteriota</taxon>
        <taxon>Stenosarchaea group</taxon>
        <taxon>Halobacteria</taxon>
        <taxon>Halobacteriales</taxon>
        <taxon>Haladaptataceae</taxon>
        <taxon>Haladaptatus</taxon>
    </lineage>
</organism>
<dbReference type="GeneID" id="300001952"/>
<evidence type="ECO:0000313" key="1">
    <source>
        <dbReference type="EMBL" id="EFW91803.1"/>
    </source>
</evidence>
<sequence>MNVTVKLTGPMVARTGTRDARVAVPDEATVEDVVEQLGERYGPQVRAGIVDGFGLRSDTSLVRESDHEPLSVHSPVEAGDTVRVQVHA</sequence>
<name>E7QT74_HALPU</name>
<reference evidence="4" key="3">
    <citation type="submission" date="2016-11" db="EMBL/GenBank/DDBJ databases">
        <authorList>
            <person name="Varghese N."/>
            <person name="Submissions S."/>
        </authorList>
    </citation>
    <scope>NUCLEOTIDE SEQUENCE [LARGE SCALE GENOMIC DNA]</scope>
    <source>
        <strain evidence="4">DX253</strain>
    </source>
</reference>
<keyword evidence="4" id="KW-1185">Reference proteome</keyword>
<dbReference type="EMBL" id="FRAN01000003">
    <property type="protein sequence ID" value="SHK79562.1"/>
    <property type="molecule type" value="Genomic_DNA"/>
</dbReference>
<evidence type="ECO:0000313" key="4">
    <source>
        <dbReference type="Proteomes" id="UP000184203"/>
    </source>
</evidence>
<accession>E7QT74</accession>
<dbReference type="Proteomes" id="UP000003751">
    <property type="component" value="Unassembled WGS sequence"/>
</dbReference>
<dbReference type="RefSeq" id="WP_007979343.1">
    <property type="nucleotide sequence ID" value="NZ_AEMG01000009.1"/>
</dbReference>
<reference evidence="1 3" key="1">
    <citation type="journal article" date="2014" name="ISME J.">
        <title>Trehalose/2-sulfotrehalose biosynthesis and glycine-betaine uptake are widely spread mechanisms for osmoadaptation in the Halobacteriales.</title>
        <authorList>
            <person name="Youssef N.H."/>
            <person name="Savage-Ashlock K.N."/>
            <person name="McCully A.L."/>
            <person name="Luedtke B."/>
            <person name="Shaw E.I."/>
            <person name="Hoff W.D."/>
            <person name="Elshahed M.S."/>
        </authorList>
    </citation>
    <scope>NUCLEOTIDE SEQUENCE [LARGE SCALE GENOMIC DNA]</scope>
    <source>
        <strain evidence="1 3">DX253</strain>
    </source>
</reference>
<dbReference type="AlphaFoldDB" id="E7QT74"/>
<dbReference type="InterPro" id="IPR012675">
    <property type="entry name" value="Beta-grasp_dom_sf"/>
</dbReference>
<gene>
    <name evidence="2" type="ORF">SAMN05444342_2205</name>
    <name evidence="1" type="ORF">ZOD2009_10010</name>
</gene>